<dbReference type="Gene3D" id="3.10.580.10">
    <property type="entry name" value="CBS-domain"/>
    <property type="match status" value="1"/>
</dbReference>
<evidence type="ECO:0000256" key="17">
    <source>
        <dbReference type="PROSITE-ProRule" id="PRU00703"/>
    </source>
</evidence>
<dbReference type="PANTHER" id="PTHR39188">
    <property type="entry name" value="MEMBRANE-ASSOCIATED ZINC METALLOPROTEASE M50B"/>
    <property type="match status" value="1"/>
</dbReference>
<keyword evidence="7" id="KW-0677">Repeat</keyword>
<dbReference type="EMBL" id="VBOR01000032">
    <property type="protein sequence ID" value="TMQ50567.1"/>
    <property type="molecule type" value="Genomic_DNA"/>
</dbReference>
<feature type="active site" evidence="15">
    <location>
        <position position="60"/>
    </location>
</feature>
<feature type="transmembrane region" description="Helical" evidence="14">
    <location>
        <begin position="190"/>
        <end position="216"/>
    </location>
</feature>
<keyword evidence="5 14" id="KW-0812">Transmembrane</keyword>
<dbReference type="InterPro" id="IPR016483">
    <property type="entry name" value="UCP006404_Pept_M50_CBS"/>
</dbReference>
<dbReference type="InterPro" id="IPR046342">
    <property type="entry name" value="CBS_dom_sf"/>
</dbReference>
<dbReference type="GO" id="GO:0006508">
    <property type="term" value="P:proteolysis"/>
    <property type="evidence" value="ECO:0007669"/>
    <property type="project" value="UniProtKB-KW"/>
</dbReference>
<name>A0A538SGR5_UNCEI</name>
<evidence type="ECO:0000256" key="7">
    <source>
        <dbReference type="ARBA" id="ARBA00022737"/>
    </source>
</evidence>
<feature type="binding site" evidence="16">
    <location>
        <position position="63"/>
    </location>
    <ligand>
        <name>Zn(2+)</name>
        <dbReference type="ChEBI" id="CHEBI:29105"/>
        <note>catalytic</note>
    </ligand>
</feature>
<comment type="caution">
    <text evidence="19">The sequence shown here is derived from an EMBL/GenBank/DDBJ whole genome shotgun (WGS) entry which is preliminary data.</text>
</comment>
<keyword evidence="11 14" id="KW-0482">Metalloprotease</keyword>
<feature type="binding site" evidence="16">
    <location>
        <position position="59"/>
    </location>
    <ligand>
        <name>Zn(2+)</name>
        <dbReference type="ChEBI" id="CHEBI:29105"/>
        <note>catalytic</note>
    </ligand>
</feature>
<gene>
    <name evidence="19" type="ORF">E6K71_02320</name>
</gene>
<evidence type="ECO:0000256" key="2">
    <source>
        <dbReference type="ARBA" id="ARBA00007931"/>
    </source>
</evidence>
<dbReference type="SMART" id="SM00116">
    <property type="entry name" value="CBS"/>
    <property type="match status" value="2"/>
</dbReference>
<keyword evidence="13 14" id="KW-0472">Membrane</keyword>
<dbReference type="PROSITE" id="PS51371">
    <property type="entry name" value="CBS"/>
    <property type="match status" value="2"/>
</dbReference>
<feature type="transmembrane region" description="Helical" evidence="14">
    <location>
        <begin position="138"/>
        <end position="158"/>
    </location>
</feature>
<protein>
    <recommendedName>
        <fullName evidence="14">Zinc metalloprotease</fullName>
    </recommendedName>
</protein>
<keyword evidence="3 14" id="KW-1003">Cell membrane</keyword>
<dbReference type="Pfam" id="PF00571">
    <property type="entry name" value="CBS"/>
    <property type="match status" value="2"/>
</dbReference>
<dbReference type="Proteomes" id="UP000316292">
    <property type="component" value="Unassembled WGS sequence"/>
</dbReference>
<evidence type="ECO:0000313" key="20">
    <source>
        <dbReference type="Proteomes" id="UP000316292"/>
    </source>
</evidence>
<evidence type="ECO:0000259" key="18">
    <source>
        <dbReference type="PROSITE" id="PS51371"/>
    </source>
</evidence>
<feature type="domain" description="CBS" evidence="18">
    <location>
        <begin position="238"/>
        <end position="296"/>
    </location>
</feature>
<keyword evidence="10 14" id="KW-1133">Transmembrane helix</keyword>
<evidence type="ECO:0000256" key="1">
    <source>
        <dbReference type="ARBA" id="ARBA00004651"/>
    </source>
</evidence>
<keyword evidence="8 14" id="KW-0378">Hydrolase</keyword>
<dbReference type="GO" id="GO:0046872">
    <property type="term" value="F:metal ion binding"/>
    <property type="evidence" value="ECO:0007669"/>
    <property type="project" value="UniProtKB-UniRule"/>
</dbReference>
<feature type="transmembrane region" description="Helical" evidence="14">
    <location>
        <begin position="99"/>
        <end position="118"/>
    </location>
</feature>
<dbReference type="CDD" id="cd06164">
    <property type="entry name" value="S2P-M50_SpoIVFB_CBS"/>
    <property type="match status" value="1"/>
</dbReference>
<dbReference type="CDD" id="cd02205">
    <property type="entry name" value="CBS_pair_SF"/>
    <property type="match status" value="1"/>
</dbReference>
<feature type="binding site" evidence="16">
    <location>
        <position position="161"/>
    </location>
    <ligand>
        <name>Zn(2+)</name>
        <dbReference type="ChEBI" id="CHEBI:29105"/>
        <note>catalytic</note>
    </ligand>
</feature>
<dbReference type="GO" id="GO:0008237">
    <property type="term" value="F:metallopeptidase activity"/>
    <property type="evidence" value="ECO:0007669"/>
    <property type="project" value="UniProtKB-UniRule"/>
</dbReference>
<comment type="subcellular location">
    <subcellularLocation>
        <location evidence="1 14">Cell membrane</location>
        <topology evidence="1 14">Multi-pass membrane protein</topology>
    </subcellularLocation>
</comment>
<evidence type="ECO:0000256" key="9">
    <source>
        <dbReference type="ARBA" id="ARBA00022833"/>
    </source>
</evidence>
<evidence type="ECO:0000256" key="8">
    <source>
        <dbReference type="ARBA" id="ARBA00022801"/>
    </source>
</evidence>
<dbReference type="PANTHER" id="PTHR39188:SF3">
    <property type="entry name" value="STAGE IV SPORULATION PROTEIN FB"/>
    <property type="match status" value="1"/>
</dbReference>
<evidence type="ECO:0000256" key="14">
    <source>
        <dbReference type="PIRNR" id="PIRNR006404"/>
    </source>
</evidence>
<keyword evidence="12 17" id="KW-0129">CBS domain</keyword>
<feature type="transmembrane region" description="Helical" evidence="14">
    <location>
        <begin position="7"/>
        <end position="30"/>
    </location>
</feature>
<evidence type="ECO:0000256" key="15">
    <source>
        <dbReference type="PIRSR" id="PIRSR006404-1"/>
    </source>
</evidence>
<comment type="similarity">
    <text evidence="2 14">Belongs to the peptidase M50B family.</text>
</comment>
<evidence type="ECO:0000256" key="11">
    <source>
        <dbReference type="ARBA" id="ARBA00023049"/>
    </source>
</evidence>
<comment type="cofactor">
    <cofactor evidence="14 16">
        <name>Zn(2+)</name>
        <dbReference type="ChEBI" id="CHEBI:29105"/>
    </cofactor>
    <text evidence="14 16">Binds 1 zinc ion per subunit.</text>
</comment>
<keyword evidence="4 14" id="KW-0645">Protease</keyword>
<evidence type="ECO:0000256" key="5">
    <source>
        <dbReference type="ARBA" id="ARBA00022692"/>
    </source>
</evidence>
<accession>A0A538SGR5</accession>
<reference evidence="19 20" key="1">
    <citation type="journal article" date="2019" name="Nat. Microbiol.">
        <title>Mediterranean grassland soil C-N compound turnover is dependent on rainfall and depth, and is mediated by genomically divergent microorganisms.</title>
        <authorList>
            <person name="Diamond S."/>
            <person name="Andeer P.F."/>
            <person name="Li Z."/>
            <person name="Crits-Christoph A."/>
            <person name="Burstein D."/>
            <person name="Anantharaman K."/>
            <person name="Lane K.R."/>
            <person name="Thomas B.C."/>
            <person name="Pan C."/>
            <person name="Northen T.R."/>
            <person name="Banfield J.F."/>
        </authorList>
    </citation>
    <scope>NUCLEOTIDE SEQUENCE [LARGE SCALE GENOMIC DNA]</scope>
    <source>
        <strain evidence="19">WS_1</strain>
    </source>
</reference>
<proteinExistence type="inferred from homology"/>
<evidence type="ECO:0000256" key="12">
    <source>
        <dbReference type="ARBA" id="ARBA00023122"/>
    </source>
</evidence>
<dbReference type="InterPro" id="IPR000644">
    <property type="entry name" value="CBS_dom"/>
</dbReference>
<feature type="transmembrane region" description="Helical" evidence="14">
    <location>
        <begin position="42"/>
        <end position="61"/>
    </location>
</feature>
<organism evidence="19 20">
    <name type="scientific">Eiseniibacteriota bacterium</name>
    <dbReference type="NCBI Taxonomy" id="2212470"/>
    <lineage>
        <taxon>Bacteria</taxon>
        <taxon>Candidatus Eiseniibacteriota</taxon>
    </lineage>
</organism>
<evidence type="ECO:0000256" key="3">
    <source>
        <dbReference type="ARBA" id="ARBA00022475"/>
    </source>
</evidence>
<dbReference type="AlphaFoldDB" id="A0A538SGR5"/>
<evidence type="ECO:0000256" key="16">
    <source>
        <dbReference type="PIRSR" id="PIRSR006404-2"/>
    </source>
</evidence>
<evidence type="ECO:0000313" key="19">
    <source>
        <dbReference type="EMBL" id="TMQ50567.1"/>
    </source>
</evidence>
<sequence length="368" mass="39328">MRWSWKVATIAGIPIRIHATFFVFLAWLAWLSAARGGGAGQVAASVGFILAAFACVVLHEFGHAFMGRRFGVITRDITLLPIGGVARLDRMPRRPQEEVAIALAGPAVNVATAALLLLFMRVSGVYHLTDPLVYERSFVAQLFVFNVIVTAFNLIPAFPMDGGRVFRALLAMRLDYVRATRVAANVGQGIALLFGILGVFGNPMLVLIALFVFLGAGQESAFVQMRSVFDGVPVSRAMIRDFQALRADEPISKAVELLLNGHQQDFPVLGTDGQSPIGILTRADLMKALAGGRTDTRVGDVARTPCGVATPGEMLEQVFQRMQESGCPAVPVIEAGRGIVGMLTLENVGEYAMVQTALHRAAGAAPAG</sequence>
<dbReference type="SUPFAM" id="SSF54631">
    <property type="entry name" value="CBS-domain pair"/>
    <property type="match status" value="1"/>
</dbReference>
<dbReference type="Pfam" id="PF02163">
    <property type="entry name" value="Peptidase_M50"/>
    <property type="match status" value="1"/>
</dbReference>
<keyword evidence="9 14" id="KW-0862">Zinc</keyword>
<evidence type="ECO:0000256" key="13">
    <source>
        <dbReference type="ARBA" id="ARBA00023136"/>
    </source>
</evidence>
<dbReference type="InterPro" id="IPR008915">
    <property type="entry name" value="Peptidase_M50"/>
</dbReference>
<evidence type="ECO:0000256" key="4">
    <source>
        <dbReference type="ARBA" id="ARBA00022670"/>
    </source>
</evidence>
<evidence type="ECO:0000256" key="6">
    <source>
        <dbReference type="ARBA" id="ARBA00022723"/>
    </source>
</evidence>
<evidence type="ECO:0000256" key="10">
    <source>
        <dbReference type="ARBA" id="ARBA00022989"/>
    </source>
</evidence>
<dbReference type="PIRSF" id="PIRSF006404">
    <property type="entry name" value="UCP006404_Pept_M50_CBS"/>
    <property type="match status" value="1"/>
</dbReference>
<keyword evidence="6 14" id="KW-0479">Metal-binding</keyword>
<feature type="domain" description="CBS" evidence="18">
    <location>
        <begin position="302"/>
        <end position="358"/>
    </location>
</feature>
<dbReference type="GO" id="GO:0005886">
    <property type="term" value="C:plasma membrane"/>
    <property type="evidence" value="ECO:0007669"/>
    <property type="project" value="UniProtKB-SubCell"/>
</dbReference>